<dbReference type="InterPro" id="IPR050291">
    <property type="entry name" value="CDF_Transporter"/>
</dbReference>
<proteinExistence type="predicted"/>
<dbReference type="PANTHER" id="PTHR43840:SF15">
    <property type="entry name" value="MITOCHONDRIAL METAL TRANSPORTER 1-RELATED"/>
    <property type="match status" value="1"/>
</dbReference>
<accession>A0ABR7KG07</accession>
<evidence type="ECO:0000256" key="3">
    <source>
        <dbReference type="ARBA" id="ARBA00022692"/>
    </source>
</evidence>
<reference evidence="8 9" key="1">
    <citation type="submission" date="2020-08" db="EMBL/GenBank/DDBJ databases">
        <authorList>
            <person name="Liu C."/>
            <person name="Sun Q."/>
        </authorList>
    </citation>
    <scope>NUCLEOTIDE SEQUENCE [LARGE SCALE GENOMIC DNA]</scope>
    <source>
        <strain evidence="8 9">L34</strain>
    </source>
</reference>
<evidence type="ECO:0000256" key="5">
    <source>
        <dbReference type="ARBA" id="ARBA00023136"/>
    </source>
</evidence>
<sequence>MKEKQEQIVMRISFWSGVVFALAELIMAIFSKSQSVLADTVYDSTELVVIGLTIYIIPLFYKPVTEKHPFGYAQLESIVILLKGFMFIAVMMALIMNNVQIMLNGGNDIDHMQVSLFETILTCFSALILLILMRINKKVTSPTVDVEIYGWKIDVFSSIGVSLAFFLSSFLGHTPLSCISPYFDQIVAIVLALGMMKEPIQMIGESFRSLMLLSPDEKEVAKIKSISSSVLDNYPYDPVFYDITTTGRKMWISIYFTTRIDMMSYTELEVANRELKIALQEEYEDCFVELVPNVLANKEE</sequence>
<comment type="caution">
    <text evidence="8">The sequence shown here is derived from an EMBL/GenBank/DDBJ whole genome shotgun (WGS) entry which is preliminary data.</text>
</comment>
<evidence type="ECO:0000313" key="8">
    <source>
        <dbReference type="EMBL" id="MBC6011665.1"/>
    </source>
</evidence>
<comment type="subcellular location">
    <subcellularLocation>
        <location evidence="1">Membrane</location>
        <topology evidence="1">Multi-pass membrane protein</topology>
    </subcellularLocation>
</comment>
<dbReference type="PANTHER" id="PTHR43840">
    <property type="entry name" value="MITOCHONDRIAL METAL TRANSPORTER 1-RELATED"/>
    <property type="match status" value="1"/>
</dbReference>
<feature type="domain" description="Cation efflux protein transmembrane" evidence="7">
    <location>
        <begin position="11"/>
        <end position="211"/>
    </location>
</feature>
<dbReference type="SUPFAM" id="SSF161111">
    <property type="entry name" value="Cation efflux protein transmembrane domain-like"/>
    <property type="match status" value="1"/>
</dbReference>
<gene>
    <name evidence="8" type="ORF">H8911_02690</name>
</gene>
<evidence type="ECO:0000256" key="2">
    <source>
        <dbReference type="ARBA" id="ARBA00022448"/>
    </source>
</evidence>
<keyword evidence="4 6" id="KW-1133">Transmembrane helix</keyword>
<dbReference type="Proteomes" id="UP000649075">
    <property type="component" value="Unassembled WGS sequence"/>
</dbReference>
<evidence type="ECO:0000259" key="7">
    <source>
        <dbReference type="Pfam" id="PF01545"/>
    </source>
</evidence>
<dbReference type="InterPro" id="IPR058533">
    <property type="entry name" value="Cation_efflux_TM"/>
</dbReference>
<organism evidence="8 9">
    <name type="scientific">Holdemanella hominis</name>
    <dbReference type="NCBI Taxonomy" id="2764327"/>
    <lineage>
        <taxon>Bacteria</taxon>
        <taxon>Bacillati</taxon>
        <taxon>Bacillota</taxon>
        <taxon>Erysipelotrichia</taxon>
        <taxon>Erysipelotrichales</taxon>
        <taxon>Erysipelotrichaceae</taxon>
        <taxon>Holdemanella</taxon>
    </lineage>
</organism>
<protein>
    <submittedName>
        <fullName evidence="8">Cation transporter</fullName>
    </submittedName>
</protein>
<keyword evidence="2" id="KW-0813">Transport</keyword>
<evidence type="ECO:0000313" key="9">
    <source>
        <dbReference type="Proteomes" id="UP000649075"/>
    </source>
</evidence>
<keyword evidence="5 6" id="KW-0472">Membrane</keyword>
<evidence type="ECO:0000256" key="6">
    <source>
        <dbReference type="SAM" id="Phobius"/>
    </source>
</evidence>
<feature type="transmembrane region" description="Helical" evidence="6">
    <location>
        <begin position="73"/>
        <end position="96"/>
    </location>
</feature>
<dbReference type="RefSeq" id="WP_186998625.1">
    <property type="nucleotide sequence ID" value="NZ_JACRWH010000005.1"/>
</dbReference>
<evidence type="ECO:0000256" key="1">
    <source>
        <dbReference type="ARBA" id="ARBA00004141"/>
    </source>
</evidence>
<keyword evidence="3 6" id="KW-0812">Transmembrane</keyword>
<evidence type="ECO:0000256" key="4">
    <source>
        <dbReference type="ARBA" id="ARBA00022989"/>
    </source>
</evidence>
<feature type="transmembrane region" description="Helical" evidence="6">
    <location>
        <begin position="12"/>
        <end position="30"/>
    </location>
</feature>
<feature type="transmembrane region" description="Helical" evidence="6">
    <location>
        <begin position="155"/>
        <end position="173"/>
    </location>
</feature>
<feature type="transmembrane region" description="Helical" evidence="6">
    <location>
        <begin position="42"/>
        <end position="61"/>
    </location>
</feature>
<feature type="transmembrane region" description="Helical" evidence="6">
    <location>
        <begin position="116"/>
        <end position="135"/>
    </location>
</feature>
<name>A0ABR7KG07_9FIRM</name>
<dbReference type="Pfam" id="PF01545">
    <property type="entry name" value="Cation_efflux"/>
    <property type="match status" value="1"/>
</dbReference>
<keyword evidence="9" id="KW-1185">Reference proteome</keyword>
<dbReference type="InterPro" id="IPR027469">
    <property type="entry name" value="Cation_efflux_TMD_sf"/>
</dbReference>
<dbReference type="EMBL" id="JACRWH010000005">
    <property type="protein sequence ID" value="MBC6011665.1"/>
    <property type="molecule type" value="Genomic_DNA"/>
</dbReference>
<dbReference type="Gene3D" id="1.20.1510.10">
    <property type="entry name" value="Cation efflux protein transmembrane domain"/>
    <property type="match status" value="1"/>
</dbReference>